<dbReference type="PANTHER" id="PTHR47515:SF2">
    <property type="entry name" value="INTEGRASE CORE DOMAIN PROTEIN"/>
    <property type="match status" value="1"/>
</dbReference>
<sequence length="162" mass="18750">MVSSARRRVYVEHVVRELGTSKRKVCRVLGQQRSTRRKAPRGVDDEARLTADIIEQAKRYGRYGYHRISALRRDAGWAVNRKRAERIWRRAGLKVPQRPPNRGRLWLADGSGVQLRLEHAGHVWAYDFVEDRTREGRRRFRMLCVVAGLGAGGFPSEPCNRM</sequence>
<proteinExistence type="predicted"/>
<comment type="caution">
    <text evidence="2">The sequence shown here is derived from an EMBL/GenBank/DDBJ whole genome shotgun (WGS) entry which is preliminary data.</text>
</comment>
<dbReference type="AlphaFoldDB" id="A0A917KWU9"/>
<name>A0A917KWU9_9PROT</name>
<accession>A0A917KWU9</accession>
<organism evidence="2 3">
    <name type="scientific">Neoroseomonas lacus</name>
    <dbReference type="NCBI Taxonomy" id="287609"/>
    <lineage>
        <taxon>Bacteria</taxon>
        <taxon>Pseudomonadati</taxon>
        <taxon>Pseudomonadota</taxon>
        <taxon>Alphaproteobacteria</taxon>
        <taxon>Acetobacterales</taxon>
        <taxon>Acetobacteraceae</taxon>
        <taxon>Neoroseomonas</taxon>
    </lineage>
</organism>
<evidence type="ECO:0000259" key="1">
    <source>
        <dbReference type="Pfam" id="PF13276"/>
    </source>
</evidence>
<keyword evidence="3" id="KW-1185">Reference proteome</keyword>
<protein>
    <recommendedName>
        <fullName evidence="1">HTH-like domain-containing protein</fullName>
    </recommendedName>
</protein>
<dbReference type="Pfam" id="PF13276">
    <property type="entry name" value="HTH_21"/>
    <property type="match status" value="1"/>
</dbReference>
<dbReference type="PANTHER" id="PTHR47515">
    <property type="entry name" value="LOW CALCIUM RESPONSE LOCUS PROTEIN T"/>
    <property type="match status" value="1"/>
</dbReference>
<dbReference type="InterPro" id="IPR025948">
    <property type="entry name" value="HTH-like_dom"/>
</dbReference>
<reference evidence="2" key="1">
    <citation type="journal article" date="2014" name="Int. J. Syst. Evol. Microbiol.">
        <title>Complete genome sequence of Corynebacterium casei LMG S-19264T (=DSM 44701T), isolated from a smear-ripened cheese.</title>
        <authorList>
            <consortium name="US DOE Joint Genome Institute (JGI-PGF)"/>
            <person name="Walter F."/>
            <person name="Albersmeier A."/>
            <person name="Kalinowski J."/>
            <person name="Ruckert C."/>
        </authorList>
    </citation>
    <scope>NUCLEOTIDE SEQUENCE</scope>
    <source>
        <strain evidence="2">CGMCC 1.3617</strain>
    </source>
</reference>
<reference evidence="2" key="2">
    <citation type="submission" date="2020-09" db="EMBL/GenBank/DDBJ databases">
        <authorList>
            <person name="Sun Q."/>
            <person name="Zhou Y."/>
        </authorList>
    </citation>
    <scope>NUCLEOTIDE SEQUENCE</scope>
    <source>
        <strain evidence="2">CGMCC 1.3617</strain>
    </source>
</reference>
<evidence type="ECO:0000313" key="3">
    <source>
        <dbReference type="Proteomes" id="UP000661507"/>
    </source>
</evidence>
<feature type="domain" description="HTH-like" evidence="1">
    <location>
        <begin position="46"/>
        <end position="99"/>
    </location>
</feature>
<gene>
    <name evidence="2" type="ORF">GCM10011320_46750</name>
</gene>
<evidence type="ECO:0000313" key="2">
    <source>
        <dbReference type="EMBL" id="GGJ33706.1"/>
    </source>
</evidence>
<dbReference type="EMBL" id="BMKW01000012">
    <property type="protein sequence ID" value="GGJ33706.1"/>
    <property type="molecule type" value="Genomic_DNA"/>
</dbReference>
<dbReference type="Proteomes" id="UP000661507">
    <property type="component" value="Unassembled WGS sequence"/>
</dbReference>